<dbReference type="InterPro" id="IPR001471">
    <property type="entry name" value="AP2/ERF_dom"/>
</dbReference>
<feature type="compositionally biased region" description="Basic and acidic residues" evidence="6">
    <location>
        <begin position="288"/>
        <end position="298"/>
    </location>
</feature>
<keyword evidence="5" id="KW-0539">Nucleus</keyword>
<feature type="compositionally biased region" description="Polar residues" evidence="6">
    <location>
        <begin position="348"/>
        <end position="373"/>
    </location>
</feature>
<evidence type="ECO:0000313" key="9">
    <source>
        <dbReference type="EMBL" id="SBT55696.1"/>
    </source>
</evidence>
<keyword evidence="4" id="KW-0804">Transcription</keyword>
<dbReference type="GO" id="GO:0003700">
    <property type="term" value="F:DNA-binding transcription factor activity"/>
    <property type="evidence" value="ECO:0007669"/>
    <property type="project" value="InterPro"/>
</dbReference>
<keyword evidence="3" id="KW-0238">DNA-binding</keyword>
<dbReference type="Pfam" id="PF00847">
    <property type="entry name" value="AP2"/>
    <property type="match status" value="1"/>
</dbReference>
<feature type="compositionally biased region" description="Polar residues" evidence="6">
    <location>
        <begin position="306"/>
        <end position="319"/>
    </location>
</feature>
<evidence type="ECO:0000256" key="3">
    <source>
        <dbReference type="ARBA" id="ARBA00023125"/>
    </source>
</evidence>
<reference evidence="10" key="1">
    <citation type="submission" date="2016-05" db="EMBL/GenBank/DDBJ databases">
        <authorList>
            <person name="Naeem R."/>
        </authorList>
    </citation>
    <scope>NUCLEOTIDE SEQUENCE [LARGE SCALE GENOMIC DNA]</scope>
</reference>
<sequence>MIDCTENKAVIERQEDNGMSIIGKRQIYENMPRVNEADIYESAEDNTKNKGVWYNARTKCWLACVKGSGRHLRVFSVKKHGFKKAKMLAVECKNATFYNYNNNAGTIVNRGINAAAGGAVTGAVGDAVAGTMGASINSSIINSGTGNSTDVNCLTSDGVITNGVTVNGAITNNGTTNGVPARLHTRSQKNFPHAEAQSEPYKNTRGYANNEAKEVKGQKINKSNGAQIAVEVPVDSSQLVMANGATNGVIMKSENANGNVNGIGLGIESSDPSNRNRRYNTRRCSYKPPEETHKKDDVMTNMAVVNRTSASNTGVNRASGNHYHGNSRNSRSNNLLNDVTKSPKGEKASQNTTPEFSSSKIGKRANSPSNYQTDSKKRKKQIKDKFSCLVKQDKIGINSNEAISGSANITNCKNALCKGGNTKAANFRGANTKVANFRGGSYSRGGNYSGGNYTGGNYTGENYNGESYNGGGSYNRNIYDNTYSQGRNRSQNNQINRMKNKSQINNSNCIITDKDFQVDSPVQTNEEDYFMKPLSYEYSENIEKGKNCKYSENECNVIYTNDYYTDNTNQNREEYKTNFIDLTREALALILQDLKKNVIPKIPVGLEKRERYTNSLRLCLRSAKLTNHIDELEPYLELFSECIKNSKLPSHMELKDQLFYLDKL</sequence>
<dbReference type="Gene3D" id="1.20.5.2050">
    <property type="match status" value="1"/>
</dbReference>
<organism evidence="9 10">
    <name type="scientific">Plasmodium ovale wallikeri</name>
    <dbReference type="NCBI Taxonomy" id="864142"/>
    <lineage>
        <taxon>Eukaryota</taxon>
        <taxon>Sar</taxon>
        <taxon>Alveolata</taxon>
        <taxon>Apicomplexa</taxon>
        <taxon>Aconoidasida</taxon>
        <taxon>Haemosporida</taxon>
        <taxon>Plasmodiidae</taxon>
        <taxon>Plasmodium</taxon>
        <taxon>Plasmodium (Plasmodium)</taxon>
    </lineage>
</organism>
<feature type="domain" description="AP2/ERF" evidence="7">
    <location>
        <begin position="48"/>
        <end position="95"/>
    </location>
</feature>
<feature type="domain" description="AP2-coincident C-terminal" evidence="8">
    <location>
        <begin position="576"/>
        <end position="664"/>
    </location>
</feature>
<dbReference type="AlphaFoldDB" id="A0A1A9AHR3"/>
<feature type="compositionally biased region" description="Low complexity" evidence="6">
    <location>
        <begin position="326"/>
        <end position="337"/>
    </location>
</feature>
<accession>A0A1A9AHR3</accession>
<evidence type="ECO:0000256" key="1">
    <source>
        <dbReference type="ARBA" id="ARBA00004123"/>
    </source>
</evidence>
<evidence type="ECO:0000256" key="2">
    <source>
        <dbReference type="ARBA" id="ARBA00023015"/>
    </source>
</evidence>
<protein>
    <submittedName>
        <fullName evidence="9">Transcription factor with AP2 domain(S), putative</fullName>
    </submittedName>
</protein>
<proteinExistence type="predicted"/>
<dbReference type="Pfam" id="PF14733">
    <property type="entry name" value="ACDC"/>
    <property type="match status" value="1"/>
</dbReference>
<dbReference type="EMBL" id="FLRD01000819">
    <property type="protein sequence ID" value="SBT55696.1"/>
    <property type="molecule type" value="Genomic_DNA"/>
</dbReference>
<dbReference type="GO" id="GO:0005634">
    <property type="term" value="C:nucleus"/>
    <property type="evidence" value="ECO:0007669"/>
    <property type="project" value="UniProtKB-SubCell"/>
</dbReference>
<dbReference type="InterPro" id="IPR028078">
    <property type="entry name" value="ACDC"/>
</dbReference>
<evidence type="ECO:0000259" key="8">
    <source>
        <dbReference type="Pfam" id="PF14733"/>
    </source>
</evidence>
<comment type="subcellular location">
    <subcellularLocation>
        <location evidence="1">Nucleus</location>
    </subcellularLocation>
</comment>
<dbReference type="Proteomes" id="UP000078555">
    <property type="component" value="Unassembled WGS sequence"/>
</dbReference>
<name>A0A1A9AHR3_PLAOA</name>
<feature type="compositionally biased region" description="Basic residues" evidence="6">
    <location>
        <begin position="275"/>
        <end position="285"/>
    </location>
</feature>
<keyword evidence="2" id="KW-0805">Transcription regulation</keyword>
<evidence type="ECO:0000256" key="6">
    <source>
        <dbReference type="SAM" id="MobiDB-lite"/>
    </source>
</evidence>
<gene>
    <name evidence="9" type="ORF">POVWA1_071630</name>
</gene>
<feature type="region of interest" description="Disordered" evidence="6">
    <location>
        <begin position="263"/>
        <end position="382"/>
    </location>
</feature>
<evidence type="ECO:0000259" key="7">
    <source>
        <dbReference type="Pfam" id="PF00847"/>
    </source>
</evidence>
<dbReference type="GO" id="GO:0003677">
    <property type="term" value="F:DNA binding"/>
    <property type="evidence" value="ECO:0007669"/>
    <property type="project" value="UniProtKB-KW"/>
</dbReference>
<keyword evidence="10" id="KW-1185">Reference proteome</keyword>
<evidence type="ECO:0000256" key="4">
    <source>
        <dbReference type="ARBA" id="ARBA00023163"/>
    </source>
</evidence>
<evidence type="ECO:0000313" key="10">
    <source>
        <dbReference type="Proteomes" id="UP000078555"/>
    </source>
</evidence>
<evidence type="ECO:0000256" key="5">
    <source>
        <dbReference type="ARBA" id="ARBA00023242"/>
    </source>
</evidence>